<dbReference type="RefSeq" id="WP_179981924.1">
    <property type="nucleotide sequence ID" value="NZ_LR812090.1"/>
</dbReference>
<dbReference type="SUPFAM" id="SSF47413">
    <property type="entry name" value="lambda repressor-like DNA-binding domains"/>
    <property type="match status" value="1"/>
</dbReference>
<dbReference type="AlphaFoldDB" id="A0A6T9XVB0"/>
<dbReference type="GO" id="GO:0003677">
    <property type="term" value="F:DNA binding"/>
    <property type="evidence" value="ECO:0007669"/>
    <property type="project" value="UniProtKB-KW"/>
</dbReference>
<accession>A0A6T9XVB0</accession>
<evidence type="ECO:0000259" key="1">
    <source>
        <dbReference type="PROSITE" id="PS50943"/>
    </source>
</evidence>
<dbReference type="NCBIfam" id="NF007271">
    <property type="entry name" value="PRK09726.1"/>
    <property type="match status" value="1"/>
</dbReference>
<proteinExistence type="predicted"/>
<reference evidence="2 3" key="1">
    <citation type="submission" date="2020-06" db="EMBL/GenBank/DDBJ databases">
        <authorList>
            <person name="Duchaud E."/>
        </authorList>
    </citation>
    <scope>NUCLEOTIDE SEQUENCE [LARGE SCALE GENOMIC DNA]</scope>
    <source>
        <strain evidence="2">Alteromonas fortis</strain>
    </source>
</reference>
<feature type="domain" description="HTH cro/C1-type" evidence="1">
    <location>
        <begin position="12"/>
        <end position="66"/>
    </location>
</feature>
<dbReference type="SMART" id="SM00530">
    <property type="entry name" value="HTH_XRE"/>
    <property type="match status" value="1"/>
</dbReference>
<gene>
    <name evidence="2" type="primary">hipB</name>
    <name evidence="2" type="ORF">ALFOR1_10087</name>
</gene>
<dbReference type="Proteomes" id="UP000509458">
    <property type="component" value="Chromosome"/>
</dbReference>
<dbReference type="Gene3D" id="1.10.260.40">
    <property type="entry name" value="lambda repressor-like DNA-binding domains"/>
    <property type="match status" value="1"/>
</dbReference>
<evidence type="ECO:0000313" key="3">
    <source>
        <dbReference type="Proteomes" id="UP000509458"/>
    </source>
</evidence>
<keyword evidence="2" id="KW-0238">DNA-binding</keyword>
<dbReference type="InterPro" id="IPR001387">
    <property type="entry name" value="Cro/C1-type_HTH"/>
</dbReference>
<organism evidence="2 3">
    <name type="scientific">Alteromonas macleodii</name>
    <name type="common">Pseudoalteromonas macleodii</name>
    <dbReference type="NCBI Taxonomy" id="28108"/>
    <lineage>
        <taxon>Bacteria</taxon>
        <taxon>Pseudomonadati</taxon>
        <taxon>Pseudomonadota</taxon>
        <taxon>Gammaproteobacteria</taxon>
        <taxon>Alteromonadales</taxon>
        <taxon>Alteromonadaceae</taxon>
        <taxon>Alteromonas/Salinimonas group</taxon>
        <taxon>Alteromonas</taxon>
    </lineage>
</organism>
<dbReference type="CDD" id="cd00093">
    <property type="entry name" value="HTH_XRE"/>
    <property type="match status" value="1"/>
</dbReference>
<dbReference type="InterPro" id="IPR010982">
    <property type="entry name" value="Lambda_DNA-bd_dom_sf"/>
</dbReference>
<protein>
    <submittedName>
        <fullName evidence="2">DNA-binding transcriptional regulator</fullName>
    </submittedName>
</protein>
<dbReference type="PROSITE" id="PS50943">
    <property type="entry name" value="HTH_CROC1"/>
    <property type="match status" value="1"/>
</dbReference>
<name>A0A6T9XVB0_ALTMA</name>
<evidence type="ECO:0000313" key="2">
    <source>
        <dbReference type="EMBL" id="CAB9492155.1"/>
    </source>
</evidence>
<dbReference type="Pfam" id="PF01381">
    <property type="entry name" value="HTH_3"/>
    <property type="match status" value="1"/>
</dbReference>
<dbReference type="EMBL" id="LR812090">
    <property type="protein sequence ID" value="CAB9492155.1"/>
    <property type="molecule type" value="Genomic_DNA"/>
</dbReference>
<sequence length="79" mass="9189">MIYNSKQLANYLKLVRNQNNWSQAEVAKRIGVKQSTLSNFENDPERCQIQTVFKILQALGLTMNIMPNTPHHTSQNEDW</sequence>